<evidence type="ECO:0000313" key="2">
    <source>
        <dbReference type="EMBL" id="CTQ44246.1"/>
    </source>
</evidence>
<organism evidence="2 3">
    <name type="scientific">Roseibium aggregatum</name>
    <dbReference type="NCBI Taxonomy" id="187304"/>
    <lineage>
        <taxon>Bacteria</taxon>
        <taxon>Pseudomonadati</taxon>
        <taxon>Pseudomonadota</taxon>
        <taxon>Alphaproteobacteria</taxon>
        <taxon>Hyphomicrobiales</taxon>
        <taxon>Stappiaceae</taxon>
        <taxon>Roseibium</taxon>
    </lineage>
</organism>
<proteinExistence type="predicted"/>
<dbReference type="GO" id="GO:0008460">
    <property type="term" value="F:dTDP-glucose 4,6-dehydratase activity"/>
    <property type="evidence" value="ECO:0007669"/>
    <property type="project" value="UniProtKB-EC"/>
</dbReference>
<name>A0A0M6Y2A8_9HYPH</name>
<dbReference type="STRING" id="187304.B0E33_10565"/>
<evidence type="ECO:0000313" key="3">
    <source>
        <dbReference type="Proteomes" id="UP000048926"/>
    </source>
</evidence>
<reference evidence="3" key="1">
    <citation type="submission" date="2015-07" db="EMBL/GenBank/DDBJ databases">
        <authorList>
            <person name="Rodrigo-Torres Lidia"/>
            <person name="Arahal R.David."/>
        </authorList>
    </citation>
    <scope>NUCLEOTIDE SEQUENCE [LARGE SCALE GENOMIC DNA]</scope>
    <source>
        <strain evidence="3">CECT 4801</strain>
    </source>
</reference>
<accession>A0A0M6Y2A8</accession>
<dbReference type="Proteomes" id="UP000048926">
    <property type="component" value="Unassembled WGS sequence"/>
</dbReference>
<keyword evidence="2" id="KW-0456">Lyase</keyword>
<dbReference type="PANTHER" id="PTHR43245:SF51">
    <property type="entry name" value="SHORT CHAIN DEHYDROGENASE_REDUCTASE FAMILY 42E, MEMBER 2"/>
    <property type="match status" value="1"/>
</dbReference>
<dbReference type="OrthoDB" id="367683at2"/>
<dbReference type="Pfam" id="PF01370">
    <property type="entry name" value="Epimerase"/>
    <property type="match status" value="1"/>
</dbReference>
<dbReference type="RefSeq" id="WP_055657028.1">
    <property type="nucleotide sequence ID" value="NZ_CXST01000002.1"/>
</dbReference>
<dbReference type="InterPro" id="IPR001509">
    <property type="entry name" value="Epimerase_deHydtase"/>
</dbReference>
<dbReference type="InterPro" id="IPR036291">
    <property type="entry name" value="NAD(P)-bd_dom_sf"/>
</dbReference>
<dbReference type="SUPFAM" id="SSF51735">
    <property type="entry name" value="NAD(P)-binding Rossmann-fold domains"/>
    <property type="match status" value="1"/>
</dbReference>
<dbReference type="AlphaFoldDB" id="A0A0M6Y2A8"/>
<dbReference type="EC" id="4.2.1.46" evidence="2"/>
<protein>
    <submittedName>
        <fullName evidence="2">dTDP-glucose 4,6-dehydratase 2</fullName>
        <ecNumber evidence="2">4.2.1.46</ecNumber>
    </submittedName>
</protein>
<dbReference type="Gene3D" id="3.40.50.720">
    <property type="entry name" value="NAD(P)-binding Rossmann-like Domain"/>
    <property type="match status" value="1"/>
</dbReference>
<feature type="domain" description="Ketoreductase" evidence="1">
    <location>
        <begin position="2"/>
        <end position="207"/>
    </location>
</feature>
<gene>
    <name evidence="2" type="primary">rffG_3</name>
    <name evidence="2" type="ORF">LAL4801_02688</name>
</gene>
<dbReference type="EMBL" id="CXST01000002">
    <property type="protein sequence ID" value="CTQ44246.1"/>
    <property type="molecule type" value="Genomic_DNA"/>
</dbReference>
<evidence type="ECO:0000259" key="1">
    <source>
        <dbReference type="SMART" id="SM00822"/>
    </source>
</evidence>
<dbReference type="SMART" id="SM00822">
    <property type="entry name" value="PKS_KR"/>
    <property type="match status" value="1"/>
</dbReference>
<dbReference type="InterPro" id="IPR050177">
    <property type="entry name" value="Lipid_A_modif_metabolic_enz"/>
</dbReference>
<sequence length="328" mass="35246">MGRLLITGATGFLGGALIRHLRAKGSNLIALGRSELQCQHLEAEGFDVVRMDLSSPCDKDQISPLGPVDAIVHCAALSAPWGPRSAFVAANVTGTKHLLDLAEKLGVRRFVNISSPTVYFEMKDKENVREDALLPPPINAYAATKAEAEQLVLTRPDLGPINLRPRGLYGAGDTTLLPRLLAAARKRPLPVFRNGAASIDLTHVDDLLSAVETALEASPECEGETFNISGGEPLPVRFIVERVCAAKGIPVRWQNRSLAPAVLVARLLETASLIVPGAGEPLATPYTLGLFAFRQSLDISKAERLLGWRPQIDFESGLAKTIGGRKTR</sequence>
<keyword evidence="3" id="KW-1185">Reference proteome</keyword>
<dbReference type="InterPro" id="IPR057326">
    <property type="entry name" value="KR_dom"/>
</dbReference>
<dbReference type="PANTHER" id="PTHR43245">
    <property type="entry name" value="BIFUNCTIONAL POLYMYXIN RESISTANCE PROTEIN ARNA"/>
    <property type="match status" value="1"/>
</dbReference>